<dbReference type="InterPro" id="IPR012336">
    <property type="entry name" value="Thioredoxin-like_fold"/>
</dbReference>
<protein>
    <submittedName>
        <fullName evidence="4">Protein-disulfide isomerase</fullName>
    </submittedName>
</protein>
<feature type="domain" description="Thioredoxin-like fold" evidence="3">
    <location>
        <begin position="111"/>
        <end position="271"/>
    </location>
</feature>
<gene>
    <name evidence="4" type="ORF">BJ959_001934</name>
</gene>
<dbReference type="AlphaFoldDB" id="A0A840XPD3"/>
<dbReference type="EMBL" id="JACHBS010000001">
    <property type="protein sequence ID" value="MBB5618438.1"/>
    <property type="molecule type" value="Genomic_DNA"/>
</dbReference>
<dbReference type="SUPFAM" id="SSF52833">
    <property type="entry name" value="Thioredoxin-like"/>
    <property type="match status" value="1"/>
</dbReference>
<organism evidence="4 5">
    <name type="scientific">Microcella frigidaquae</name>
    <dbReference type="NCBI Taxonomy" id="424758"/>
    <lineage>
        <taxon>Bacteria</taxon>
        <taxon>Bacillati</taxon>
        <taxon>Actinomycetota</taxon>
        <taxon>Actinomycetes</taxon>
        <taxon>Micrococcales</taxon>
        <taxon>Microbacteriaceae</taxon>
        <taxon>Microcella</taxon>
    </lineage>
</organism>
<feature type="compositionally biased region" description="Basic and acidic residues" evidence="1">
    <location>
        <begin position="1"/>
        <end position="33"/>
    </location>
</feature>
<keyword evidence="2" id="KW-0472">Membrane</keyword>
<feature type="region of interest" description="Disordered" evidence="1">
    <location>
        <begin position="1"/>
        <end position="35"/>
    </location>
</feature>
<reference evidence="4 5" key="1">
    <citation type="submission" date="2020-08" db="EMBL/GenBank/DDBJ databases">
        <title>Sequencing the genomes of 1000 actinobacteria strains.</title>
        <authorList>
            <person name="Klenk H.-P."/>
        </authorList>
    </citation>
    <scope>NUCLEOTIDE SEQUENCE [LARGE SCALE GENOMIC DNA]</scope>
    <source>
        <strain evidence="4 5">DSM 23889</strain>
    </source>
</reference>
<sequence length="305" mass="33108">MNEHRSGHERPSKNQRRAEAREKARQLREEQQKKERRNRWLLQGGVAFAAIAIVAVIALVLVNSVRPDGPGPRNMASDGIRIGAEFQVVPTASLPAGRDPLVSEANPPGVVDIQIVVDYLCPICGEFEATNGAFIETLIASGAATVEYRPIAILTSRSAGTEYSLRAANAAACVADRDPAAFFDFNASLFAEQPEEGTPGLDDERLIELAGEAGATAPTVERCIRDRTFASWVRDATDRALTGPLAIRDIAVDRVEGTPTIFVNGLRFEYRYPFEQEDFAQFVLQAAGDEFSTNPTPSPTPTPTP</sequence>
<keyword evidence="2" id="KW-1133">Transmembrane helix</keyword>
<dbReference type="Pfam" id="PF13462">
    <property type="entry name" value="Thioredoxin_4"/>
    <property type="match status" value="1"/>
</dbReference>
<name>A0A840XPD3_9MICO</name>
<keyword evidence="2" id="KW-0812">Transmembrane</keyword>
<dbReference type="Proteomes" id="UP000552883">
    <property type="component" value="Unassembled WGS sequence"/>
</dbReference>
<comment type="caution">
    <text evidence="4">The sequence shown here is derived from an EMBL/GenBank/DDBJ whole genome shotgun (WGS) entry which is preliminary data.</text>
</comment>
<evidence type="ECO:0000313" key="4">
    <source>
        <dbReference type="EMBL" id="MBB5618438.1"/>
    </source>
</evidence>
<dbReference type="GO" id="GO:0016853">
    <property type="term" value="F:isomerase activity"/>
    <property type="evidence" value="ECO:0007669"/>
    <property type="project" value="UniProtKB-KW"/>
</dbReference>
<keyword evidence="5" id="KW-1185">Reference proteome</keyword>
<keyword evidence="4" id="KW-0413">Isomerase</keyword>
<accession>A0A840XPD3</accession>
<proteinExistence type="predicted"/>
<dbReference type="OrthoDB" id="117402at2"/>
<evidence type="ECO:0000256" key="2">
    <source>
        <dbReference type="SAM" id="Phobius"/>
    </source>
</evidence>
<dbReference type="RefSeq" id="WP_153981521.1">
    <property type="nucleotide sequence ID" value="NZ_BAAANZ010000002.1"/>
</dbReference>
<evidence type="ECO:0000259" key="3">
    <source>
        <dbReference type="Pfam" id="PF13462"/>
    </source>
</evidence>
<dbReference type="InterPro" id="IPR036249">
    <property type="entry name" value="Thioredoxin-like_sf"/>
</dbReference>
<feature type="transmembrane region" description="Helical" evidence="2">
    <location>
        <begin position="40"/>
        <end position="62"/>
    </location>
</feature>
<dbReference type="Gene3D" id="3.40.30.10">
    <property type="entry name" value="Glutaredoxin"/>
    <property type="match status" value="1"/>
</dbReference>
<evidence type="ECO:0000256" key="1">
    <source>
        <dbReference type="SAM" id="MobiDB-lite"/>
    </source>
</evidence>
<evidence type="ECO:0000313" key="5">
    <source>
        <dbReference type="Proteomes" id="UP000552883"/>
    </source>
</evidence>